<evidence type="ECO:0000313" key="9">
    <source>
        <dbReference type="EMBL" id="EDQ87813.1"/>
    </source>
</evidence>
<dbReference type="GeneID" id="5892574"/>
<dbReference type="Gene3D" id="1.20.1510.10">
    <property type="entry name" value="Cation efflux protein transmembrane domain"/>
    <property type="match status" value="1"/>
</dbReference>
<name>A9V3H2_MONBE</name>
<keyword evidence="2" id="KW-0813">Transport</keyword>
<dbReference type="InterPro" id="IPR040177">
    <property type="entry name" value="SLC30A9"/>
</dbReference>
<evidence type="ECO:0000256" key="4">
    <source>
        <dbReference type="ARBA" id="ARBA00022989"/>
    </source>
</evidence>
<evidence type="ECO:0000256" key="3">
    <source>
        <dbReference type="ARBA" id="ARBA00022692"/>
    </source>
</evidence>
<dbReference type="PANTHER" id="PTHR13414:SF9">
    <property type="entry name" value="PROTON-COUPLED ZINC ANTIPORTER SLC30A9, MITOCHONDRIAL"/>
    <property type="match status" value="1"/>
</dbReference>
<dbReference type="STRING" id="81824.A9V3H2"/>
<dbReference type="KEGG" id="mbr:MONBRDRAFT_9689"/>
<evidence type="ECO:0000256" key="6">
    <source>
        <dbReference type="SAM" id="MobiDB-lite"/>
    </source>
</evidence>
<comment type="subcellular location">
    <subcellularLocation>
        <location evidence="1">Membrane</location>
        <topology evidence="1">Multi-pass membrane protein</topology>
    </subcellularLocation>
</comment>
<dbReference type="AlphaFoldDB" id="A9V3H2"/>
<evidence type="ECO:0000256" key="2">
    <source>
        <dbReference type="ARBA" id="ARBA00022448"/>
    </source>
</evidence>
<dbReference type="InterPro" id="IPR027469">
    <property type="entry name" value="Cation_efflux_TMD_sf"/>
</dbReference>
<dbReference type="RefSeq" id="XP_001747346.1">
    <property type="nucleotide sequence ID" value="XM_001747294.1"/>
</dbReference>
<organism evidence="9 10">
    <name type="scientific">Monosiga brevicollis</name>
    <name type="common">Choanoflagellate</name>
    <dbReference type="NCBI Taxonomy" id="81824"/>
    <lineage>
        <taxon>Eukaryota</taxon>
        <taxon>Choanoflagellata</taxon>
        <taxon>Craspedida</taxon>
        <taxon>Salpingoecidae</taxon>
        <taxon>Monosiga</taxon>
    </lineage>
</organism>
<feature type="region of interest" description="Disordered" evidence="6">
    <location>
        <begin position="37"/>
        <end position="62"/>
    </location>
</feature>
<dbReference type="GO" id="GO:0008324">
    <property type="term" value="F:monoatomic cation transmembrane transporter activity"/>
    <property type="evidence" value="ECO:0007669"/>
    <property type="project" value="InterPro"/>
</dbReference>
<evidence type="ECO:0000313" key="10">
    <source>
        <dbReference type="Proteomes" id="UP000001357"/>
    </source>
</evidence>
<dbReference type="InterPro" id="IPR058533">
    <property type="entry name" value="Cation_efflux_TM"/>
</dbReference>
<accession>A9V3H2</accession>
<feature type="transmembrane region" description="Helical" evidence="7">
    <location>
        <begin position="427"/>
        <end position="444"/>
    </location>
</feature>
<evidence type="ECO:0000256" key="7">
    <source>
        <dbReference type="SAM" id="Phobius"/>
    </source>
</evidence>
<dbReference type="Gene3D" id="1.25.40.10">
    <property type="entry name" value="Tetratricopeptide repeat domain"/>
    <property type="match status" value="1"/>
</dbReference>
<feature type="region of interest" description="Disordered" evidence="6">
    <location>
        <begin position="164"/>
        <end position="191"/>
    </location>
</feature>
<dbReference type="Pfam" id="PF01545">
    <property type="entry name" value="Cation_efflux"/>
    <property type="match status" value="1"/>
</dbReference>
<dbReference type="GO" id="GO:0006829">
    <property type="term" value="P:zinc ion transport"/>
    <property type="evidence" value="ECO:0000318"/>
    <property type="project" value="GO_Central"/>
</dbReference>
<dbReference type="InParanoid" id="A9V3H2"/>
<feature type="transmembrane region" description="Helical" evidence="7">
    <location>
        <begin position="391"/>
        <end position="415"/>
    </location>
</feature>
<keyword evidence="5 7" id="KW-0472">Membrane</keyword>
<evidence type="ECO:0000256" key="1">
    <source>
        <dbReference type="ARBA" id="ARBA00004141"/>
    </source>
</evidence>
<keyword evidence="10" id="KW-1185">Reference proteome</keyword>
<evidence type="ECO:0000259" key="8">
    <source>
        <dbReference type="Pfam" id="PF01545"/>
    </source>
</evidence>
<feature type="domain" description="Cation efflux protein transmembrane" evidence="8">
    <location>
        <begin position="241"/>
        <end position="444"/>
    </location>
</feature>
<dbReference type="eggNOG" id="KOG2802">
    <property type="taxonomic scope" value="Eukaryota"/>
</dbReference>
<feature type="transmembrane region" description="Helical" evidence="7">
    <location>
        <begin position="307"/>
        <end position="328"/>
    </location>
</feature>
<dbReference type="EMBL" id="CH991557">
    <property type="protein sequence ID" value="EDQ87813.1"/>
    <property type="molecule type" value="Genomic_DNA"/>
</dbReference>
<dbReference type="GO" id="GO:0016020">
    <property type="term" value="C:membrane"/>
    <property type="evidence" value="ECO:0007669"/>
    <property type="project" value="UniProtKB-SubCell"/>
</dbReference>
<reference evidence="9 10" key="1">
    <citation type="journal article" date="2008" name="Nature">
        <title>The genome of the choanoflagellate Monosiga brevicollis and the origin of metazoans.</title>
        <authorList>
            <consortium name="JGI Sequencing"/>
            <person name="King N."/>
            <person name="Westbrook M.J."/>
            <person name="Young S.L."/>
            <person name="Kuo A."/>
            <person name="Abedin M."/>
            <person name="Chapman J."/>
            <person name="Fairclough S."/>
            <person name="Hellsten U."/>
            <person name="Isogai Y."/>
            <person name="Letunic I."/>
            <person name="Marr M."/>
            <person name="Pincus D."/>
            <person name="Putnam N."/>
            <person name="Rokas A."/>
            <person name="Wright K.J."/>
            <person name="Zuzow R."/>
            <person name="Dirks W."/>
            <person name="Good M."/>
            <person name="Goodstein D."/>
            <person name="Lemons D."/>
            <person name="Li W."/>
            <person name="Lyons J.B."/>
            <person name="Morris A."/>
            <person name="Nichols S."/>
            <person name="Richter D.J."/>
            <person name="Salamov A."/>
            <person name="Bork P."/>
            <person name="Lim W.A."/>
            <person name="Manning G."/>
            <person name="Miller W.T."/>
            <person name="McGinnis W."/>
            <person name="Shapiro H."/>
            <person name="Tjian R."/>
            <person name="Grigoriev I.V."/>
            <person name="Rokhsar D."/>
        </authorList>
    </citation>
    <scope>NUCLEOTIDE SEQUENCE [LARGE SCALE GENOMIC DNA]</scope>
    <source>
        <strain evidence="10">MX1 / ATCC 50154</strain>
    </source>
</reference>
<keyword evidence="3 7" id="KW-0812">Transmembrane</keyword>
<dbReference type="PANTHER" id="PTHR13414">
    <property type="entry name" value="HUEL-CATION TRANSPORTER"/>
    <property type="match status" value="1"/>
</dbReference>
<keyword evidence="4 7" id="KW-1133">Transmembrane helix</keyword>
<proteinExistence type="predicted"/>
<dbReference type="Proteomes" id="UP000001357">
    <property type="component" value="Unassembled WGS sequence"/>
</dbReference>
<feature type="compositionally biased region" description="Low complexity" evidence="6">
    <location>
        <begin position="50"/>
        <end position="62"/>
    </location>
</feature>
<evidence type="ECO:0000256" key="5">
    <source>
        <dbReference type="ARBA" id="ARBA00023136"/>
    </source>
</evidence>
<dbReference type="SUPFAM" id="SSF48452">
    <property type="entry name" value="TPR-like"/>
    <property type="match status" value="1"/>
</dbReference>
<protein>
    <recommendedName>
        <fullName evidence="8">Cation efflux protein transmembrane domain-containing protein</fullName>
    </recommendedName>
</protein>
<dbReference type="GO" id="GO:0006882">
    <property type="term" value="P:intracellular zinc ion homeostasis"/>
    <property type="evidence" value="ECO:0000318"/>
    <property type="project" value="GO_Central"/>
</dbReference>
<dbReference type="SUPFAM" id="SSF161111">
    <property type="entry name" value="Cation efflux protein transmembrane domain-like"/>
    <property type="match status" value="1"/>
</dbReference>
<gene>
    <name evidence="9" type="ORF">MONBRDRAFT_9689</name>
</gene>
<dbReference type="GO" id="GO:0005783">
    <property type="term" value="C:endoplasmic reticulum"/>
    <property type="evidence" value="ECO:0000318"/>
    <property type="project" value="GO_Central"/>
</dbReference>
<dbReference type="InterPro" id="IPR011990">
    <property type="entry name" value="TPR-like_helical_dom_sf"/>
</dbReference>
<sequence>MWRRVTQQPQQLMLLRGEPSLAWRGRMREALLNHVRTKSDKRSGMNETLAKPAASSSAKSATASTPAAATTIIFTDVATDSAHKPHNSDLVPQPTTDAISRLGRIAMRVRSDHRGSRRTPVAASLSHALAQCRVLPHASKVSHRWLVLSPHALAHLVAQTLHHRSTGAPAKPPVEAEKPATAVASETLPRQQRDPDKIDLVDLETQIPEDWSRIRDANRALRMAIPTKLNQQQPASTQTTLMLSLLGNLTIAGAKFYAYSRTGHSAMFSEAVHTLVDVGNQAILGWGLREAERSPDRSYQYGYGRAAFFYSLLTALSTFGFGAMYTFYQGTTVLLAPPEELQTLPETWAILGAGLLVDGFVLKTALKNTRERAQAANMTVKQWILSFKDPFTVAVVFEDSAAVGGVLIAALGIGLTQATGNPVYDGIATLCISGLLGTVAIKLIQLNHSFILGRAEVDFDGTWLAAQLFQQYEDAFMSSFAEGEDGFRKAEIRQAHPEAAYVEIVPDSSQNTLSALKAMLQRKLTRQAEELQSQLTHHSVSAPWTFGANSVYVSMGQFEKAIPQFQTCLRHREIMSGADSIPVAAVLDRLARCYLVLGDTGKAANVINRSRNILASIKWADATLAEKNLLAYTYDKLAKVLALSNQRFEAMQALEEAAAIKAQQAGSRLVDLELSDTLYNLGNLQLKDA</sequence>